<evidence type="ECO:0000256" key="6">
    <source>
        <dbReference type="SAM" id="Phobius"/>
    </source>
</evidence>
<dbReference type="RefSeq" id="WP_237170771.1">
    <property type="nucleotide sequence ID" value="NZ_CP019082.1"/>
</dbReference>
<name>A0A1U7CLQ6_9BACT</name>
<feature type="transmembrane region" description="Helical" evidence="6">
    <location>
        <begin position="12"/>
        <end position="34"/>
    </location>
</feature>
<evidence type="ECO:0000259" key="7">
    <source>
        <dbReference type="Pfam" id="PF00482"/>
    </source>
</evidence>
<dbReference type="STRING" id="1387353.BSF38_01296"/>
<dbReference type="EMBL" id="CP019082">
    <property type="protein sequence ID" value="APW59838.1"/>
    <property type="molecule type" value="Genomic_DNA"/>
</dbReference>
<dbReference type="InterPro" id="IPR018076">
    <property type="entry name" value="T2SS_GspF_dom"/>
</dbReference>
<feature type="domain" description="Type II secretion system protein GspF" evidence="7">
    <location>
        <begin position="174"/>
        <end position="302"/>
    </location>
</feature>
<dbReference type="AlphaFoldDB" id="A0A1U7CLQ6"/>
<keyword evidence="9" id="KW-1185">Reference proteome</keyword>
<evidence type="ECO:0000256" key="1">
    <source>
        <dbReference type="ARBA" id="ARBA00004651"/>
    </source>
</evidence>
<sequence length="317" mass="34497">MILTLETMVPLVVFAAITLAVWACLSAFAGRPAAGDERLRRIMNPANGRQASEESIAKRQERFHKQVTQAADKLGRSLRPSDAEELGKVRVKLLNAGFRHEQSVAVFYGAKLILLLVGLAIAFPVLFLRSGMTTNTLTLTIIGGAVGFYLPGMIVDSFKKRRFEAIFLGLPDALDLMVVCIEAGLGLDAAMRRVTSELSTSCPVLCEEFAIANFQLQMGRARRDVLRDLGVRTGVDDMRSLAAVIIQAEKFGASVGSALRVQSDAMRLKRRHLAEERAAKTAVKIMIPLILFIFPGVFVVLVGPAAIQIATVMMKKG</sequence>
<dbReference type="PANTHER" id="PTHR35007">
    <property type="entry name" value="INTEGRAL MEMBRANE PROTEIN-RELATED"/>
    <property type="match status" value="1"/>
</dbReference>
<keyword evidence="4 6" id="KW-1133">Transmembrane helix</keyword>
<reference evidence="9" key="1">
    <citation type="submission" date="2016-12" db="EMBL/GenBank/DDBJ databases">
        <title>Comparative genomics of four Isosphaeraceae planctomycetes: a common pool of plasmids and glycoside hydrolase genes.</title>
        <authorList>
            <person name="Ivanova A."/>
        </authorList>
    </citation>
    <scope>NUCLEOTIDE SEQUENCE [LARGE SCALE GENOMIC DNA]</scope>
    <source>
        <strain evidence="9">PX4</strain>
    </source>
</reference>
<feature type="transmembrane region" description="Helical" evidence="6">
    <location>
        <begin position="285"/>
        <end position="307"/>
    </location>
</feature>
<protein>
    <recommendedName>
        <fullName evidence="7">Type II secretion system protein GspF domain-containing protein</fullName>
    </recommendedName>
</protein>
<evidence type="ECO:0000256" key="2">
    <source>
        <dbReference type="ARBA" id="ARBA00022475"/>
    </source>
</evidence>
<dbReference type="KEGG" id="pbor:BSF38_01296"/>
<dbReference type="Pfam" id="PF00482">
    <property type="entry name" value="T2SSF"/>
    <property type="match status" value="1"/>
</dbReference>
<feature type="transmembrane region" description="Helical" evidence="6">
    <location>
        <begin position="105"/>
        <end position="128"/>
    </location>
</feature>
<keyword evidence="2" id="KW-1003">Cell membrane</keyword>
<gene>
    <name evidence="8" type="ORF">BSF38_01296</name>
</gene>
<proteinExistence type="predicted"/>
<organism evidence="8 9">
    <name type="scientific">Paludisphaera borealis</name>
    <dbReference type="NCBI Taxonomy" id="1387353"/>
    <lineage>
        <taxon>Bacteria</taxon>
        <taxon>Pseudomonadati</taxon>
        <taxon>Planctomycetota</taxon>
        <taxon>Planctomycetia</taxon>
        <taxon>Isosphaerales</taxon>
        <taxon>Isosphaeraceae</taxon>
        <taxon>Paludisphaera</taxon>
    </lineage>
</organism>
<evidence type="ECO:0000313" key="9">
    <source>
        <dbReference type="Proteomes" id="UP000186309"/>
    </source>
</evidence>
<dbReference type="Proteomes" id="UP000186309">
    <property type="component" value="Chromosome"/>
</dbReference>
<evidence type="ECO:0000256" key="4">
    <source>
        <dbReference type="ARBA" id="ARBA00022989"/>
    </source>
</evidence>
<accession>A0A1U7CLQ6</accession>
<dbReference type="GO" id="GO:0005886">
    <property type="term" value="C:plasma membrane"/>
    <property type="evidence" value="ECO:0007669"/>
    <property type="project" value="UniProtKB-SubCell"/>
</dbReference>
<feature type="transmembrane region" description="Helical" evidence="6">
    <location>
        <begin position="134"/>
        <end position="155"/>
    </location>
</feature>
<keyword evidence="3 6" id="KW-0812">Transmembrane</keyword>
<evidence type="ECO:0000256" key="5">
    <source>
        <dbReference type="ARBA" id="ARBA00023136"/>
    </source>
</evidence>
<comment type="subcellular location">
    <subcellularLocation>
        <location evidence="1">Cell membrane</location>
        <topology evidence="1">Multi-pass membrane protein</topology>
    </subcellularLocation>
</comment>
<keyword evidence="5 6" id="KW-0472">Membrane</keyword>
<evidence type="ECO:0000313" key="8">
    <source>
        <dbReference type="EMBL" id="APW59838.1"/>
    </source>
</evidence>
<evidence type="ECO:0000256" key="3">
    <source>
        <dbReference type="ARBA" id="ARBA00022692"/>
    </source>
</evidence>
<dbReference type="PANTHER" id="PTHR35007:SF2">
    <property type="entry name" value="PILUS ASSEMBLE PROTEIN"/>
    <property type="match status" value="1"/>
</dbReference>